<gene>
    <name evidence="1" type="ORF">E5167_00835</name>
</gene>
<accession>A0A4U0F0G2</accession>
<dbReference type="EMBL" id="SUPL01000001">
    <property type="protein sequence ID" value="TJY37833.1"/>
    <property type="molecule type" value="Genomic_DNA"/>
</dbReference>
<dbReference type="SUPFAM" id="SSF48371">
    <property type="entry name" value="ARM repeat"/>
    <property type="match status" value="1"/>
</dbReference>
<dbReference type="Proteomes" id="UP000307657">
    <property type="component" value="Unassembled WGS sequence"/>
</dbReference>
<evidence type="ECO:0000313" key="2">
    <source>
        <dbReference type="Proteomes" id="UP000307657"/>
    </source>
</evidence>
<keyword evidence="2" id="KW-1185">Reference proteome</keyword>
<reference evidence="1 2" key="1">
    <citation type="submission" date="2019-04" db="EMBL/GenBank/DDBJ databases">
        <title>Lacinutrix sp. nov., isolated from marine water.</title>
        <authorList>
            <person name="Kim W."/>
        </authorList>
    </citation>
    <scope>NUCLEOTIDE SEQUENCE [LARGE SCALE GENOMIC DNA]</scope>
    <source>
        <strain evidence="1 2">CAU 1491</strain>
    </source>
</reference>
<dbReference type="InterPro" id="IPR011989">
    <property type="entry name" value="ARM-like"/>
</dbReference>
<dbReference type="InterPro" id="IPR016024">
    <property type="entry name" value="ARM-type_fold"/>
</dbReference>
<dbReference type="AlphaFoldDB" id="A0A4U0F0G2"/>
<dbReference type="OrthoDB" id="978644at2"/>
<dbReference type="Gene3D" id="1.25.10.10">
    <property type="entry name" value="Leucine-rich Repeat Variant"/>
    <property type="match status" value="1"/>
</dbReference>
<comment type="caution">
    <text evidence="1">The sequence shown here is derived from an EMBL/GenBank/DDBJ whole genome shotgun (WGS) entry which is preliminary data.</text>
</comment>
<sequence>MNYKEFKETIVDYLSENLSEDKQQEFKQFLVENPQYNIEFETAKLFWSEFDNETPDPTPEMDMKFYAMLNSQTKSTKEVSIIKSIENFLFGSFSKQLAYTLATLAIGFFIGNHINPSKSFPEKELAVAKQEIENVRSQLVVTLLDQPSANKRLQAVNEVNKMDNVTETIIKALFMTLNNDENVNVRLSAIEALKNYTNISLVREGLVASIINQESPLVQIAMADLMVEMQEKDAVEIFKELIEKENINESAKEKMEESIQSIAI</sequence>
<dbReference type="RefSeq" id="WP_136840059.1">
    <property type="nucleotide sequence ID" value="NZ_SUPL01000001.1"/>
</dbReference>
<protein>
    <submittedName>
        <fullName evidence="1">HEAT repeat domain-containing protein</fullName>
    </submittedName>
</protein>
<evidence type="ECO:0000313" key="1">
    <source>
        <dbReference type="EMBL" id="TJY37833.1"/>
    </source>
</evidence>
<name>A0A4U0F0G2_9FLAO</name>
<organism evidence="1 2">
    <name type="scientific">Pontimicrobium aquaticum</name>
    <dbReference type="NCBI Taxonomy" id="2565367"/>
    <lineage>
        <taxon>Bacteria</taxon>
        <taxon>Pseudomonadati</taxon>
        <taxon>Bacteroidota</taxon>
        <taxon>Flavobacteriia</taxon>
        <taxon>Flavobacteriales</taxon>
        <taxon>Flavobacteriaceae</taxon>
        <taxon>Pontimicrobium</taxon>
    </lineage>
</organism>
<proteinExistence type="predicted"/>